<organism evidence="3 4">
    <name type="scientific">Papilio machaon</name>
    <name type="common">Old World swallowtail butterfly</name>
    <dbReference type="NCBI Taxonomy" id="76193"/>
    <lineage>
        <taxon>Eukaryota</taxon>
        <taxon>Metazoa</taxon>
        <taxon>Ecdysozoa</taxon>
        <taxon>Arthropoda</taxon>
        <taxon>Hexapoda</taxon>
        <taxon>Insecta</taxon>
        <taxon>Pterygota</taxon>
        <taxon>Neoptera</taxon>
        <taxon>Endopterygota</taxon>
        <taxon>Lepidoptera</taxon>
        <taxon>Glossata</taxon>
        <taxon>Ditrysia</taxon>
        <taxon>Papilionoidea</taxon>
        <taxon>Papilionidae</taxon>
        <taxon>Papilioninae</taxon>
        <taxon>Papilio</taxon>
    </lineage>
</organism>
<keyword evidence="4" id="KW-1185">Reference proteome</keyword>
<dbReference type="Pfam" id="PF07647">
    <property type="entry name" value="SAM_2"/>
    <property type="match status" value="1"/>
</dbReference>
<sequence>MDTDEGKHSAIVINDKINPTEFDVTMHALLVGLEAEKYVDIFRKNNIGQCTLMELTDEDLTKLGVDEPTIRQKLLEEVKNLPIYDECICNVKLIPNLGALEIVDVLEESSQHLYRVYLSVLANTLAVKKTKKISDCILYKDKYASDIALSTLSEITSILNSMDVALHTNFKALNQGRGKSRNKKILVGAIGSAVVALLTALFVKSLKDLN</sequence>
<protein>
    <recommendedName>
        <fullName evidence="2">SAM domain-containing protein</fullName>
    </recommendedName>
</protein>
<evidence type="ECO:0000313" key="4">
    <source>
        <dbReference type="Proteomes" id="UP000053240"/>
    </source>
</evidence>
<dbReference type="EMBL" id="KQ460398">
    <property type="protein sequence ID" value="KPJ15056.1"/>
    <property type="molecule type" value="Genomic_DNA"/>
</dbReference>
<feature type="domain" description="SAM" evidence="2">
    <location>
        <begin position="30"/>
        <end position="84"/>
    </location>
</feature>
<evidence type="ECO:0000256" key="1">
    <source>
        <dbReference type="SAM" id="Phobius"/>
    </source>
</evidence>
<dbReference type="OrthoDB" id="448455at2759"/>
<dbReference type="InterPro" id="IPR001660">
    <property type="entry name" value="SAM"/>
</dbReference>
<gene>
    <name evidence="3" type="ORF">RR48_09083</name>
</gene>
<feature type="transmembrane region" description="Helical" evidence="1">
    <location>
        <begin position="185"/>
        <end position="203"/>
    </location>
</feature>
<proteinExistence type="predicted"/>
<dbReference type="PROSITE" id="PS50105">
    <property type="entry name" value="SAM_DOMAIN"/>
    <property type="match status" value="1"/>
</dbReference>
<dbReference type="SUPFAM" id="SSF47769">
    <property type="entry name" value="SAM/Pointed domain"/>
    <property type="match status" value="1"/>
</dbReference>
<keyword evidence="1" id="KW-1133">Transmembrane helix</keyword>
<accession>A0A194RGJ8</accession>
<dbReference type="Gene3D" id="1.10.150.50">
    <property type="entry name" value="Transcription Factor, Ets-1"/>
    <property type="match status" value="1"/>
</dbReference>
<dbReference type="AlphaFoldDB" id="A0A194RGJ8"/>
<evidence type="ECO:0000259" key="2">
    <source>
        <dbReference type="PROSITE" id="PS50105"/>
    </source>
</evidence>
<keyword evidence="1" id="KW-0472">Membrane</keyword>
<evidence type="ECO:0000313" key="3">
    <source>
        <dbReference type="EMBL" id="KPJ15056.1"/>
    </source>
</evidence>
<dbReference type="Proteomes" id="UP000053240">
    <property type="component" value="Unassembled WGS sequence"/>
</dbReference>
<dbReference type="InterPro" id="IPR013761">
    <property type="entry name" value="SAM/pointed_sf"/>
</dbReference>
<name>A0A194RGJ8_PAPMA</name>
<dbReference type="InParanoid" id="A0A194RGJ8"/>
<reference evidence="3 4" key="1">
    <citation type="journal article" date="2015" name="Nat. Commun.">
        <title>Outbred genome sequencing and CRISPR/Cas9 gene editing in butterflies.</title>
        <authorList>
            <person name="Li X."/>
            <person name="Fan D."/>
            <person name="Zhang W."/>
            <person name="Liu G."/>
            <person name="Zhang L."/>
            <person name="Zhao L."/>
            <person name="Fang X."/>
            <person name="Chen L."/>
            <person name="Dong Y."/>
            <person name="Chen Y."/>
            <person name="Ding Y."/>
            <person name="Zhao R."/>
            <person name="Feng M."/>
            <person name="Zhu Y."/>
            <person name="Feng Y."/>
            <person name="Jiang X."/>
            <person name="Zhu D."/>
            <person name="Xiang H."/>
            <person name="Feng X."/>
            <person name="Li S."/>
            <person name="Wang J."/>
            <person name="Zhang G."/>
            <person name="Kronforst M.R."/>
            <person name="Wang W."/>
        </authorList>
    </citation>
    <scope>NUCLEOTIDE SEQUENCE [LARGE SCALE GENOMIC DNA]</scope>
    <source>
        <strain evidence="3">Ya'a_city_454_Pm</strain>
        <tissue evidence="3">Whole body</tissue>
    </source>
</reference>
<dbReference type="KEGG" id="pmac:106710774"/>
<keyword evidence="1" id="KW-0812">Transmembrane</keyword>